<evidence type="ECO:0000256" key="1">
    <source>
        <dbReference type="SAM" id="MobiDB-lite"/>
    </source>
</evidence>
<keyword evidence="3" id="KW-1185">Reference proteome</keyword>
<feature type="compositionally biased region" description="Basic residues" evidence="1">
    <location>
        <begin position="162"/>
        <end position="172"/>
    </location>
</feature>
<dbReference type="AlphaFoldDB" id="Q5H6A9"/>
<proteinExistence type="predicted"/>
<feature type="region of interest" description="Disordered" evidence="1">
    <location>
        <begin position="151"/>
        <end position="172"/>
    </location>
</feature>
<feature type="region of interest" description="Disordered" evidence="1">
    <location>
        <begin position="20"/>
        <end position="40"/>
    </location>
</feature>
<gene>
    <name evidence="2" type="ordered locus">XOO0257</name>
</gene>
<dbReference type="Proteomes" id="UP000006735">
    <property type="component" value="Chromosome"/>
</dbReference>
<dbReference type="HOGENOM" id="CLU_900014_0_0_6"/>
<accession>Q5H6A9</accession>
<sequence length="309" mass="35586">MRPWRVCLRAQARGLGEATFLQRRKLPPTSPQAGSSGTSSISNRVMQSLMCSLRFFKRFICSSSSRFAGTRWISSSNARWARRNSAICSTISAVDRVSTLRAYTTPGCARHPRLPSGPGLRQCPRAAGKRRRAPSIIAARLRPSRKESFDASAFFPAGPGPVHRRQPGQRRRCRQVRRLFVLQPAHRRQLDQRQQLRRRWQAHAPGRHPGQRHRFRAQPRQSQDRRRKAVHRQRLQPRPGQHRLCRPVCRHRRPDVPPSLSSTLVWSPIPYPEEMGREEALFRRADHRLPARSRGRHADQGPVPTAWLQ</sequence>
<feature type="compositionally biased region" description="Basic residues" evidence="1">
    <location>
        <begin position="195"/>
        <end position="217"/>
    </location>
</feature>
<evidence type="ECO:0000313" key="3">
    <source>
        <dbReference type="Proteomes" id="UP000006735"/>
    </source>
</evidence>
<feature type="compositionally biased region" description="Basic residues" evidence="1">
    <location>
        <begin position="225"/>
        <end position="239"/>
    </location>
</feature>
<feature type="region of interest" description="Disordered" evidence="1">
    <location>
        <begin position="184"/>
        <end position="239"/>
    </location>
</feature>
<feature type="region of interest" description="Disordered" evidence="1">
    <location>
        <begin position="112"/>
        <end position="132"/>
    </location>
</feature>
<name>Q5H6A9_XANOR</name>
<feature type="compositionally biased region" description="Polar residues" evidence="1">
    <location>
        <begin position="31"/>
        <end position="40"/>
    </location>
</feature>
<organism evidence="2 3">
    <name type="scientific">Xanthomonas oryzae pv. oryzae (strain KACC10331 / KXO85)</name>
    <dbReference type="NCBI Taxonomy" id="291331"/>
    <lineage>
        <taxon>Bacteria</taxon>
        <taxon>Pseudomonadati</taxon>
        <taxon>Pseudomonadota</taxon>
        <taxon>Gammaproteobacteria</taxon>
        <taxon>Lysobacterales</taxon>
        <taxon>Lysobacteraceae</taxon>
        <taxon>Xanthomonas</taxon>
    </lineage>
</organism>
<reference evidence="2 3" key="1">
    <citation type="journal article" date="2005" name="Nucleic Acids Res.">
        <title>The genome sequence of Xanthomonas oryzae pathovar oryzae KACC10331, the bacterial blight pathogen of rice.</title>
        <authorList>
            <person name="Lee B.M."/>
            <person name="Park Y.J."/>
            <person name="Park D.S."/>
            <person name="Kang H.W."/>
            <person name="Kim J.G."/>
            <person name="Song E.S."/>
            <person name="Park I.C."/>
            <person name="Yoon U.H."/>
            <person name="Hahn J.H."/>
            <person name="Koo B.S."/>
            <person name="Lee G.B."/>
            <person name="Kim H."/>
            <person name="Park H.S."/>
            <person name="Yoon K.O."/>
            <person name="Kim J.H."/>
            <person name="Jung C.H."/>
            <person name="Koh N.H."/>
            <person name="Seo J.S."/>
            <person name="Go S.J."/>
        </authorList>
    </citation>
    <scope>NUCLEOTIDE SEQUENCE [LARGE SCALE GENOMIC DNA]</scope>
    <source>
        <strain evidence="3">KACC10331 / KXO85</strain>
    </source>
</reference>
<protein>
    <submittedName>
        <fullName evidence="2">Uncharacterized protein</fullName>
    </submittedName>
</protein>
<dbReference type="KEGG" id="xoo:XOO0257"/>
<evidence type="ECO:0000313" key="2">
    <source>
        <dbReference type="EMBL" id="AAW73511.1"/>
    </source>
</evidence>
<dbReference type="EMBL" id="AE013598">
    <property type="protein sequence ID" value="AAW73511.1"/>
    <property type="molecule type" value="Genomic_DNA"/>
</dbReference>